<evidence type="ECO:0000256" key="1">
    <source>
        <dbReference type="SAM" id="SignalP"/>
    </source>
</evidence>
<dbReference type="EMBL" id="MH727968">
    <property type="protein sequence ID" value="QBX89076.1"/>
    <property type="molecule type" value="mRNA"/>
</dbReference>
<feature type="signal peptide" evidence="1">
    <location>
        <begin position="1"/>
        <end position="27"/>
    </location>
</feature>
<protein>
    <submittedName>
        <fullName evidence="2">SIfamide</fullName>
    </submittedName>
</protein>
<dbReference type="AlphaFoldDB" id="A0A4D6BQ45"/>
<sequence length="76" mass="7955">MSVQMRVVVALAVVLVIVAVLTDPVSAGYRKPPFNGSIFGKRAGADPLFEPGKGLASVCQVAVEACAAWFPVPEKK</sequence>
<name>A0A4D6BQ45_NEPNO</name>
<keyword evidence="1" id="KW-0732">Signal</keyword>
<feature type="chain" id="PRO_5020023933" evidence="1">
    <location>
        <begin position="28"/>
        <end position="76"/>
    </location>
</feature>
<accession>A0A4D6BQ45</accession>
<organism evidence="2">
    <name type="scientific">Nephrops norvegicus</name>
    <name type="common">Norway lobster</name>
    <dbReference type="NCBI Taxonomy" id="6829"/>
    <lineage>
        <taxon>Eukaryota</taxon>
        <taxon>Metazoa</taxon>
        <taxon>Ecdysozoa</taxon>
        <taxon>Arthropoda</taxon>
        <taxon>Crustacea</taxon>
        <taxon>Multicrustacea</taxon>
        <taxon>Malacostraca</taxon>
        <taxon>Eumalacostraca</taxon>
        <taxon>Eucarida</taxon>
        <taxon>Decapoda</taxon>
        <taxon>Pleocyemata</taxon>
        <taxon>Astacidea</taxon>
        <taxon>Nephropoidea</taxon>
        <taxon>Nephropidae</taxon>
        <taxon>Nephrops</taxon>
    </lineage>
</organism>
<reference evidence="2" key="1">
    <citation type="journal article" date="2018" name="Front. Endocrinol.">
        <title>Insights Into Sexual Maturation and Reproduction in the Norway Lobster (Nephrops norvegicus) via in silico Prediction and Characterization of Neuropeptides and G Protein-coupled Receptors.</title>
        <authorList>
            <person name="Nguyen T.V."/>
            <person name="Rotllant G.E."/>
            <person name="Cummins S.F."/>
            <person name="Elizur A."/>
            <person name="Ventura T."/>
        </authorList>
    </citation>
    <scope>NUCLEOTIDE SEQUENCE</scope>
</reference>
<proteinExistence type="evidence at transcript level"/>
<evidence type="ECO:0000313" key="2">
    <source>
        <dbReference type="EMBL" id="QBX89076.1"/>
    </source>
</evidence>